<dbReference type="EMBL" id="JANEYG010000013">
    <property type="protein sequence ID" value="KAJ8920680.1"/>
    <property type="molecule type" value="Genomic_DNA"/>
</dbReference>
<dbReference type="Proteomes" id="UP001159042">
    <property type="component" value="Unassembled WGS sequence"/>
</dbReference>
<evidence type="ECO:0000313" key="1">
    <source>
        <dbReference type="EMBL" id="KAJ8920680.1"/>
    </source>
</evidence>
<sequence>MAHTILRTIHGDLERNDQIQLSLRLQLVPEDFQIIHGKIQHHSTDQYMMTTNSSLTPTKSILKIDSH</sequence>
<evidence type="ECO:0000313" key="2">
    <source>
        <dbReference type="Proteomes" id="UP001159042"/>
    </source>
</evidence>
<organism evidence="1 2">
    <name type="scientific">Exocentrus adspersus</name>
    <dbReference type="NCBI Taxonomy" id="1586481"/>
    <lineage>
        <taxon>Eukaryota</taxon>
        <taxon>Metazoa</taxon>
        <taxon>Ecdysozoa</taxon>
        <taxon>Arthropoda</taxon>
        <taxon>Hexapoda</taxon>
        <taxon>Insecta</taxon>
        <taxon>Pterygota</taxon>
        <taxon>Neoptera</taxon>
        <taxon>Endopterygota</taxon>
        <taxon>Coleoptera</taxon>
        <taxon>Polyphaga</taxon>
        <taxon>Cucujiformia</taxon>
        <taxon>Chrysomeloidea</taxon>
        <taxon>Cerambycidae</taxon>
        <taxon>Lamiinae</taxon>
        <taxon>Acanthocinini</taxon>
        <taxon>Exocentrus</taxon>
    </lineage>
</organism>
<protein>
    <submittedName>
        <fullName evidence="1">Uncharacterized protein</fullName>
    </submittedName>
</protein>
<accession>A0AAV8W292</accession>
<keyword evidence="2" id="KW-1185">Reference proteome</keyword>
<proteinExistence type="predicted"/>
<comment type="caution">
    <text evidence="1">The sequence shown here is derived from an EMBL/GenBank/DDBJ whole genome shotgun (WGS) entry which is preliminary data.</text>
</comment>
<name>A0AAV8W292_9CUCU</name>
<reference evidence="1 2" key="1">
    <citation type="journal article" date="2023" name="Insect Mol. Biol.">
        <title>Genome sequencing provides insights into the evolution of gene families encoding plant cell wall-degrading enzymes in longhorned beetles.</title>
        <authorList>
            <person name="Shin N.R."/>
            <person name="Okamura Y."/>
            <person name="Kirsch R."/>
            <person name="Pauchet Y."/>
        </authorList>
    </citation>
    <scope>NUCLEOTIDE SEQUENCE [LARGE SCALE GENOMIC DNA]</scope>
    <source>
        <strain evidence="1">EAD_L_NR</strain>
    </source>
</reference>
<gene>
    <name evidence="1" type="ORF">NQ315_004819</name>
</gene>
<dbReference type="AlphaFoldDB" id="A0AAV8W292"/>